<reference evidence="2 3" key="1">
    <citation type="submission" date="2021-05" db="EMBL/GenBank/DDBJ databases">
        <title>Shewanella sp. JM162201.</title>
        <authorList>
            <person name="Xu S."/>
            <person name="Li A."/>
        </authorList>
    </citation>
    <scope>NUCLEOTIDE SEQUENCE [LARGE SCALE GENOMIC DNA]</scope>
    <source>
        <strain evidence="2 3">JM162201</strain>
    </source>
</reference>
<feature type="chain" id="PRO_5045600028" evidence="1">
    <location>
        <begin position="16"/>
        <end position="429"/>
    </location>
</feature>
<evidence type="ECO:0000313" key="3">
    <source>
        <dbReference type="Proteomes" id="UP001195903"/>
    </source>
</evidence>
<keyword evidence="3" id="KW-1185">Reference proteome</keyword>
<keyword evidence="1" id="KW-0732">Signal</keyword>
<evidence type="ECO:0000256" key="1">
    <source>
        <dbReference type="SAM" id="SignalP"/>
    </source>
</evidence>
<dbReference type="Proteomes" id="UP001195903">
    <property type="component" value="Unassembled WGS sequence"/>
</dbReference>
<proteinExistence type="predicted"/>
<protein>
    <submittedName>
        <fullName evidence="2">Uncharacterized protein</fullName>
    </submittedName>
</protein>
<comment type="caution">
    <text evidence="2">The sequence shown here is derived from an EMBL/GenBank/DDBJ whole genome shotgun (WGS) entry which is preliminary data.</text>
</comment>
<name>A0ABS5V6L3_9GAMM</name>
<dbReference type="EMBL" id="JAHEPS010000008">
    <property type="protein sequence ID" value="MBT1446073.1"/>
    <property type="molecule type" value="Genomic_DNA"/>
</dbReference>
<feature type="signal peptide" evidence="1">
    <location>
        <begin position="1"/>
        <end position="15"/>
    </location>
</feature>
<accession>A0ABS5V6L3</accession>
<organism evidence="2 3">
    <name type="scientific">Shewanella jiangmenensis</name>
    <dbReference type="NCBI Taxonomy" id="2837387"/>
    <lineage>
        <taxon>Bacteria</taxon>
        <taxon>Pseudomonadati</taxon>
        <taxon>Pseudomonadota</taxon>
        <taxon>Gammaproteobacteria</taxon>
        <taxon>Alteromonadales</taxon>
        <taxon>Shewanellaceae</taxon>
        <taxon>Shewanella</taxon>
    </lineage>
</organism>
<sequence>MKGKFLLGSCSLLLAACGGGSGDSADNSGSGGTNTARLVGDFMHQAIKCDVQVPNSDAKIILHKKDGSVLATHKPNGAGHLDIAWPADAAHVTLVTSSNGQLDLDTELERGSGDLGNRVSYDAGLDLQCECKTLEVNGAELTAAYPDHKILLRGSRLEALNNMEFCKVPGGQYASVDLLLTPTIANDKAYGALLDVNQNNSSLVLTADLVSAAANEGVVVSFYDNYDGITRAYTFGLNKDGRRHLMRSPELVSVFPGIHSNNFLQVSHSKDIGDTPEGTVSYNAGRRIKVTEPAKIQSPEIANNEQAMFAAVNTLLQGMESGVAVNYDLSNIGTNRAGMMLFVRADELNWSLNAPAKGTFPDLQLPADLEAQFEAANIRQISFQSSGYRQSGGINALRQQLVSESRSGTKLRPAFFDNYDYEDITVVVY</sequence>
<gene>
    <name evidence="2" type="ORF">KJI95_16375</name>
</gene>
<evidence type="ECO:0000313" key="2">
    <source>
        <dbReference type="EMBL" id="MBT1446073.1"/>
    </source>
</evidence>
<dbReference type="PROSITE" id="PS51257">
    <property type="entry name" value="PROKAR_LIPOPROTEIN"/>
    <property type="match status" value="1"/>
</dbReference>
<dbReference type="RefSeq" id="WP_214508275.1">
    <property type="nucleotide sequence ID" value="NZ_JAHEPS010000008.1"/>
</dbReference>